<proteinExistence type="predicted"/>
<protein>
    <submittedName>
        <fullName evidence="1">Uncharacterized protein</fullName>
    </submittedName>
</protein>
<dbReference type="AlphaFoldDB" id="A0AAV4RKJ0"/>
<reference evidence="1 2" key="1">
    <citation type="submission" date="2021-06" db="EMBL/GenBank/DDBJ databases">
        <title>Caerostris extrusa draft genome.</title>
        <authorList>
            <person name="Kono N."/>
            <person name="Arakawa K."/>
        </authorList>
    </citation>
    <scope>NUCLEOTIDE SEQUENCE [LARGE SCALE GENOMIC DNA]</scope>
</reference>
<dbReference type="Proteomes" id="UP001054945">
    <property type="component" value="Unassembled WGS sequence"/>
</dbReference>
<organism evidence="1 2">
    <name type="scientific">Caerostris extrusa</name>
    <name type="common">Bark spider</name>
    <name type="synonym">Caerostris bankana</name>
    <dbReference type="NCBI Taxonomy" id="172846"/>
    <lineage>
        <taxon>Eukaryota</taxon>
        <taxon>Metazoa</taxon>
        <taxon>Ecdysozoa</taxon>
        <taxon>Arthropoda</taxon>
        <taxon>Chelicerata</taxon>
        <taxon>Arachnida</taxon>
        <taxon>Araneae</taxon>
        <taxon>Araneomorphae</taxon>
        <taxon>Entelegynae</taxon>
        <taxon>Araneoidea</taxon>
        <taxon>Araneidae</taxon>
        <taxon>Caerostris</taxon>
    </lineage>
</organism>
<dbReference type="EMBL" id="BPLR01007903">
    <property type="protein sequence ID" value="GIY20538.1"/>
    <property type="molecule type" value="Genomic_DNA"/>
</dbReference>
<accession>A0AAV4RKJ0</accession>
<keyword evidence="2" id="KW-1185">Reference proteome</keyword>
<evidence type="ECO:0000313" key="1">
    <source>
        <dbReference type="EMBL" id="GIY20538.1"/>
    </source>
</evidence>
<gene>
    <name evidence="1" type="ORF">CEXT_355561</name>
</gene>
<sequence>MKGNANVTGIMRPYYLYVQVPKGSVIKKRVWIPPIHMRLYDPDLRIYDVICHEGVMQMLVGFSRLTMFHNMSKCRKAQWIKKSMDTAHTYAIPCMILTLEFHDDSAMKGNANVGRICRLLCPYMSKCRKVYD</sequence>
<evidence type="ECO:0000313" key="2">
    <source>
        <dbReference type="Proteomes" id="UP001054945"/>
    </source>
</evidence>
<name>A0AAV4RKJ0_CAEEX</name>
<comment type="caution">
    <text evidence="1">The sequence shown here is derived from an EMBL/GenBank/DDBJ whole genome shotgun (WGS) entry which is preliminary data.</text>
</comment>